<dbReference type="STRING" id="28892.Metli_0674"/>
<feature type="transmembrane region" description="Helical" evidence="1">
    <location>
        <begin position="104"/>
        <end position="122"/>
    </location>
</feature>
<keyword evidence="1" id="KW-0812">Transmembrane</keyword>
<dbReference type="GO" id="GO:0015360">
    <property type="term" value="F:acetate:proton symporter activity"/>
    <property type="evidence" value="ECO:0007669"/>
    <property type="project" value="TreeGrafter"/>
</dbReference>
<sequence>MTSSSEHPFANPGPAGLMVLAFYLGCLWPIATGSAPHSLSVVLVPLGLAGGIIQLVAGIIELRNGATMTGNILLAFSTFMFLGMGENLLKALDLMPAGTAAVDGWIFLIMGILMCGFTIGHLPGPLMPLIFMVATDLFFVPAGLYFLTGIEFFWFVAGWDLPFVVVSIIWVVLATVLNPIFGRPILPLGPPLIRLKDGKN</sequence>
<keyword evidence="1" id="KW-1133">Transmembrane helix</keyword>
<protein>
    <recommendedName>
        <fullName evidence="4">GPR1/FUN34/yaaH family protein</fullName>
    </recommendedName>
</protein>
<accession>J1L1T7</accession>
<gene>
    <name evidence="2" type="ORF">Metli_0674</name>
</gene>
<evidence type="ECO:0000313" key="3">
    <source>
        <dbReference type="Proteomes" id="UP000005095"/>
    </source>
</evidence>
<dbReference type="PANTHER" id="PTHR30178:SF3">
    <property type="entry name" value="SUCCINATE-ACETATE_PROTON SYMPORTER SATP"/>
    <property type="match status" value="1"/>
</dbReference>
<dbReference type="PANTHER" id="PTHR30178">
    <property type="entry name" value="INNER MEMBRANE PROTEIN YAAH"/>
    <property type="match status" value="1"/>
</dbReference>
<feature type="transmembrane region" description="Helical" evidence="1">
    <location>
        <begin position="161"/>
        <end position="181"/>
    </location>
</feature>
<feature type="transmembrane region" description="Helical" evidence="1">
    <location>
        <begin position="12"/>
        <end position="31"/>
    </location>
</feature>
<reference evidence="2 3" key="1">
    <citation type="submission" date="2011-08" db="EMBL/GenBank/DDBJ databases">
        <title>The complete genome of Methanofollis liminatans DSM 4140.</title>
        <authorList>
            <consortium name="US DOE Joint Genome Institute (JGI-PGF)"/>
            <person name="Lucas S."/>
            <person name="Han J."/>
            <person name="Lapidus A."/>
            <person name="Bruce D."/>
            <person name="Goodwin L."/>
            <person name="Pitluck S."/>
            <person name="Peters L."/>
            <person name="Kyrpides N."/>
            <person name="Mavromatis K."/>
            <person name="Ivanova N."/>
            <person name="Mikhailova N."/>
            <person name="Lu M."/>
            <person name="Detter J.C."/>
            <person name="Tapia R."/>
            <person name="Han C."/>
            <person name="Land M."/>
            <person name="Hauser L."/>
            <person name="Markowitz V."/>
            <person name="Cheng J.-F."/>
            <person name="Hugenholtz P."/>
            <person name="Woyke T."/>
            <person name="Wu D."/>
            <person name="Spring S."/>
            <person name="Schuler E."/>
            <person name="Brambilla E."/>
            <person name="Klenk H.-P."/>
            <person name="Eisen J.A."/>
        </authorList>
    </citation>
    <scope>NUCLEOTIDE SEQUENCE [LARGE SCALE GENOMIC DNA]</scope>
    <source>
        <strain evidence="2 3">DSM 4140</strain>
    </source>
</reference>
<feature type="transmembrane region" description="Helical" evidence="1">
    <location>
        <begin position="37"/>
        <end position="60"/>
    </location>
</feature>
<evidence type="ECO:0000313" key="2">
    <source>
        <dbReference type="EMBL" id="EJG06640.1"/>
    </source>
</evidence>
<dbReference type="HOGENOM" id="CLU_1363656_0_0_2"/>
<dbReference type="EMBL" id="CM001555">
    <property type="protein sequence ID" value="EJG06640.1"/>
    <property type="molecule type" value="Genomic_DNA"/>
</dbReference>
<evidence type="ECO:0008006" key="4">
    <source>
        <dbReference type="Google" id="ProtNLM"/>
    </source>
</evidence>
<evidence type="ECO:0000256" key="1">
    <source>
        <dbReference type="SAM" id="Phobius"/>
    </source>
</evidence>
<dbReference type="InterPro" id="IPR047623">
    <property type="entry name" value="SatP"/>
</dbReference>
<dbReference type="GO" id="GO:0071422">
    <property type="term" value="P:succinate transmembrane transport"/>
    <property type="evidence" value="ECO:0007669"/>
    <property type="project" value="TreeGrafter"/>
</dbReference>
<dbReference type="Proteomes" id="UP000005095">
    <property type="component" value="Chromosome"/>
</dbReference>
<dbReference type="GO" id="GO:0005886">
    <property type="term" value="C:plasma membrane"/>
    <property type="evidence" value="ECO:0007669"/>
    <property type="project" value="TreeGrafter"/>
</dbReference>
<feature type="transmembrane region" description="Helical" evidence="1">
    <location>
        <begin position="72"/>
        <end position="92"/>
    </location>
</feature>
<feature type="transmembrane region" description="Helical" evidence="1">
    <location>
        <begin position="129"/>
        <end position="155"/>
    </location>
</feature>
<dbReference type="OrthoDB" id="53209at2157"/>
<dbReference type="AlphaFoldDB" id="J1L1T7"/>
<name>J1L1T7_9EURY</name>
<proteinExistence type="predicted"/>
<keyword evidence="3" id="KW-1185">Reference proteome</keyword>
<dbReference type="RefSeq" id="WP_004038008.1">
    <property type="nucleotide sequence ID" value="NZ_CM001555.1"/>
</dbReference>
<keyword evidence="1" id="KW-0472">Membrane</keyword>
<organism evidence="2 3">
    <name type="scientific">Methanofollis liminatans DSM 4140</name>
    <dbReference type="NCBI Taxonomy" id="28892"/>
    <lineage>
        <taxon>Archaea</taxon>
        <taxon>Methanobacteriati</taxon>
        <taxon>Methanobacteriota</taxon>
        <taxon>Stenosarchaea group</taxon>
        <taxon>Methanomicrobia</taxon>
        <taxon>Methanomicrobiales</taxon>
        <taxon>Methanomicrobiaceae</taxon>
        <taxon>Methanofollis</taxon>
    </lineage>
</organism>